<organism evidence="1 2">
    <name type="scientific">Caballeronia terrestris</name>
    <dbReference type="NCBI Taxonomy" id="1226301"/>
    <lineage>
        <taxon>Bacteria</taxon>
        <taxon>Pseudomonadati</taxon>
        <taxon>Pseudomonadota</taxon>
        <taxon>Betaproteobacteria</taxon>
        <taxon>Burkholderiales</taxon>
        <taxon>Burkholderiaceae</taxon>
        <taxon>Caballeronia</taxon>
    </lineage>
</organism>
<dbReference type="EMBL" id="FCOL02000148">
    <property type="protein sequence ID" value="SAL85060.1"/>
    <property type="molecule type" value="Genomic_DNA"/>
</dbReference>
<name>A0A158KWT4_9BURK</name>
<dbReference type="AlphaFoldDB" id="A0A158KWT4"/>
<sequence length="113" mass="12464">MVIRSWIKHEQYGPDDPQAQCDAVLGAIRNADVSLRLAADTKQFHAELLDAVETLTGIAEERGELALANLVYLQMAILQGGVIELTGEQASAFAFIRDLPSGVRWWQNVKVTE</sequence>
<comment type="caution">
    <text evidence="1">The sequence shown here is derived from an EMBL/GenBank/DDBJ whole genome shotgun (WGS) entry which is preliminary data.</text>
</comment>
<accession>A0A158KWT4</accession>
<gene>
    <name evidence="1" type="ORF">AWB67_06842</name>
</gene>
<dbReference type="Proteomes" id="UP000054925">
    <property type="component" value="Unassembled WGS sequence"/>
</dbReference>
<reference evidence="1" key="1">
    <citation type="submission" date="2016-01" db="EMBL/GenBank/DDBJ databases">
        <authorList>
            <person name="Peeters C."/>
        </authorList>
    </citation>
    <scope>NUCLEOTIDE SEQUENCE [LARGE SCALE GENOMIC DNA]</scope>
    <source>
        <strain evidence="1">LMG 22937</strain>
    </source>
</reference>
<proteinExistence type="predicted"/>
<protein>
    <submittedName>
        <fullName evidence="1">Uncharacterized protein</fullName>
    </submittedName>
</protein>
<evidence type="ECO:0000313" key="1">
    <source>
        <dbReference type="EMBL" id="SAL85060.1"/>
    </source>
</evidence>
<keyword evidence="2" id="KW-1185">Reference proteome</keyword>
<evidence type="ECO:0000313" key="2">
    <source>
        <dbReference type="Proteomes" id="UP000054925"/>
    </source>
</evidence>